<feature type="non-terminal residue" evidence="2">
    <location>
        <position position="452"/>
    </location>
</feature>
<name>J0CV16_AURST</name>
<evidence type="ECO:0000313" key="2">
    <source>
        <dbReference type="EMBL" id="EJD34239.1"/>
    </source>
</evidence>
<dbReference type="InParanoid" id="J0CV16"/>
<dbReference type="OrthoDB" id="3259294at2759"/>
<feature type="region of interest" description="Disordered" evidence="1">
    <location>
        <begin position="27"/>
        <end position="53"/>
    </location>
</feature>
<keyword evidence="3" id="KW-1185">Reference proteome</keyword>
<dbReference type="EMBL" id="JH687975">
    <property type="protein sequence ID" value="EJD34239.1"/>
    <property type="molecule type" value="Genomic_DNA"/>
</dbReference>
<dbReference type="Proteomes" id="UP000006514">
    <property type="component" value="Unassembled WGS sequence"/>
</dbReference>
<dbReference type="AlphaFoldDB" id="J0CV16"/>
<reference evidence="3" key="1">
    <citation type="journal article" date="2012" name="Science">
        <title>The Paleozoic origin of enzymatic lignin decomposition reconstructed from 31 fungal genomes.</title>
        <authorList>
            <person name="Floudas D."/>
            <person name="Binder M."/>
            <person name="Riley R."/>
            <person name="Barry K."/>
            <person name="Blanchette R.A."/>
            <person name="Henrissat B."/>
            <person name="Martinez A.T."/>
            <person name="Otillar R."/>
            <person name="Spatafora J.W."/>
            <person name="Yadav J.S."/>
            <person name="Aerts A."/>
            <person name="Benoit I."/>
            <person name="Boyd A."/>
            <person name="Carlson A."/>
            <person name="Copeland A."/>
            <person name="Coutinho P.M."/>
            <person name="de Vries R.P."/>
            <person name="Ferreira P."/>
            <person name="Findley K."/>
            <person name="Foster B."/>
            <person name="Gaskell J."/>
            <person name="Glotzer D."/>
            <person name="Gorecki P."/>
            <person name="Heitman J."/>
            <person name="Hesse C."/>
            <person name="Hori C."/>
            <person name="Igarashi K."/>
            <person name="Jurgens J.A."/>
            <person name="Kallen N."/>
            <person name="Kersten P."/>
            <person name="Kohler A."/>
            <person name="Kuees U."/>
            <person name="Kumar T.K.A."/>
            <person name="Kuo A."/>
            <person name="LaButti K."/>
            <person name="Larrondo L.F."/>
            <person name="Lindquist E."/>
            <person name="Ling A."/>
            <person name="Lombard V."/>
            <person name="Lucas S."/>
            <person name="Lundell T."/>
            <person name="Martin R."/>
            <person name="McLaughlin D.J."/>
            <person name="Morgenstern I."/>
            <person name="Morin E."/>
            <person name="Murat C."/>
            <person name="Nagy L.G."/>
            <person name="Nolan M."/>
            <person name="Ohm R.A."/>
            <person name="Patyshakuliyeva A."/>
            <person name="Rokas A."/>
            <person name="Ruiz-Duenas F.J."/>
            <person name="Sabat G."/>
            <person name="Salamov A."/>
            <person name="Samejima M."/>
            <person name="Schmutz J."/>
            <person name="Slot J.C."/>
            <person name="St John F."/>
            <person name="Stenlid J."/>
            <person name="Sun H."/>
            <person name="Sun S."/>
            <person name="Syed K."/>
            <person name="Tsang A."/>
            <person name="Wiebenga A."/>
            <person name="Young D."/>
            <person name="Pisabarro A."/>
            <person name="Eastwood D.C."/>
            <person name="Martin F."/>
            <person name="Cullen D."/>
            <person name="Grigoriev I.V."/>
            <person name="Hibbett D.S."/>
        </authorList>
    </citation>
    <scope>NUCLEOTIDE SEQUENCE [LARGE SCALE GENOMIC DNA]</scope>
    <source>
        <strain evidence="3">TFB10046</strain>
    </source>
</reference>
<protein>
    <submittedName>
        <fullName evidence="2">Uncharacterized protein</fullName>
    </submittedName>
</protein>
<accession>J0CV16</accession>
<proteinExistence type="predicted"/>
<dbReference type="OMA" id="MTHHINI"/>
<evidence type="ECO:0000256" key="1">
    <source>
        <dbReference type="SAM" id="MobiDB-lite"/>
    </source>
</evidence>
<gene>
    <name evidence="2" type="ORF">AURDEDRAFT_76354</name>
</gene>
<feature type="compositionally biased region" description="Low complexity" evidence="1">
    <location>
        <begin position="32"/>
        <end position="49"/>
    </location>
</feature>
<dbReference type="eggNOG" id="ENOG502SK3Y">
    <property type="taxonomic scope" value="Eukaryota"/>
</dbReference>
<evidence type="ECO:0000313" key="3">
    <source>
        <dbReference type="Proteomes" id="UP000006514"/>
    </source>
</evidence>
<dbReference type="KEGG" id="adl:AURDEDRAFT_76354"/>
<organism evidence="2 3">
    <name type="scientific">Auricularia subglabra (strain TFB-10046 / SS5)</name>
    <name type="common">White-rot fungus</name>
    <name type="synonym">Auricularia delicata (strain TFB10046)</name>
    <dbReference type="NCBI Taxonomy" id="717982"/>
    <lineage>
        <taxon>Eukaryota</taxon>
        <taxon>Fungi</taxon>
        <taxon>Dikarya</taxon>
        <taxon>Basidiomycota</taxon>
        <taxon>Agaricomycotina</taxon>
        <taxon>Agaricomycetes</taxon>
        <taxon>Auriculariales</taxon>
        <taxon>Auriculariaceae</taxon>
        <taxon>Auricularia</taxon>
    </lineage>
</organism>
<sequence length="452" mass="51595">MRRYIDSCHQGHLIGTTIKTQISTTKYKARSDSSYSSPLNSLPKPSSQSDNWSEDYANTVNDILTRTNHHACGDQCLDKNEICKARFPRSLISETSVDDTGYIHVRQDETRMNTVNHALSYVLRCNTDVTCLLSGTAIKAVIAYATDYITKVGLKTPSMFQLIQTQLDRSASISNGSDHRVEKGRKLVTGIINSFTSKSEIGSPMAASYILDLPDHYKSHEFKVLYWRSFVAEVLSKFDLTESMDVPGELQEAAECSDYTVAIGHTLIARNKLKIVAVSPVQDYTHRPLEHTKYCLYDWIRLYTKSKRKPQNFGSSDVQMSDMQAQYLGRGEAPSSSHRYPFMEGHSQFETHSVFLDDKKADMVPNFVGGTLPRCDTGDREYYCCTMLTLFKPWRIGTDLKSPGDSWDWTFEHHVFSDRQKQIMDNFNLRYECLDERDDYSRNRRNRGSGIN</sequence>